<dbReference type="GO" id="GO:0016743">
    <property type="term" value="F:carboxyl- or carbamoyltransferase activity"/>
    <property type="evidence" value="ECO:0007669"/>
    <property type="project" value="InterPro"/>
</dbReference>
<dbReference type="Pfam" id="PF00289">
    <property type="entry name" value="Biotin_carb_N"/>
    <property type="match status" value="1"/>
</dbReference>
<dbReference type="GO" id="GO:0046872">
    <property type="term" value="F:metal ion binding"/>
    <property type="evidence" value="ECO:0007669"/>
    <property type="project" value="InterPro"/>
</dbReference>
<dbReference type="SUPFAM" id="SSF52440">
    <property type="entry name" value="PreATP-grasp domain"/>
    <property type="match status" value="1"/>
</dbReference>
<dbReference type="SUPFAM" id="SSF51246">
    <property type="entry name" value="Rudiment single hybrid motif"/>
    <property type="match status" value="1"/>
</dbReference>
<dbReference type="InterPro" id="IPR005479">
    <property type="entry name" value="CPAse_ATP-bd"/>
</dbReference>
<keyword evidence="7 13" id="KW-0067">ATP-binding</keyword>
<dbReference type="InterPro" id="IPR000089">
    <property type="entry name" value="Biotin_lipoyl"/>
</dbReference>
<feature type="domain" description="CoA carboxyltransferase C-terminal" evidence="16">
    <location>
        <begin position="1"/>
        <end position="284"/>
    </location>
</feature>
<dbReference type="Gene3D" id="3.90.226.10">
    <property type="entry name" value="2-enoyl-CoA Hydratase, Chain A, domain 1"/>
    <property type="match status" value="2"/>
</dbReference>
<proteinExistence type="predicted"/>
<evidence type="ECO:0000256" key="10">
    <source>
        <dbReference type="ARBA" id="ARBA00023267"/>
    </source>
</evidence>
<organism evidence="17 18">
    <name type="scientific">SAR86 cluster bacterium</name>
    <dbReference type="NCBI Taxonomy" id="2030880"/>
    <lineage>
        <taxon>Bacteria</taxon>
        <taxon>Pseudomonadati</taxon>
        <taxon>Pseudomonadota</taxon>
        <taxon>Gammaproteobacteria</taxon>
        <taxon>SAR86 cluster</taxon>
    </lineage>
</organism>
<sequence>MQFLMGHESSSVDQLYLNAENLAQDFSLFPRRQSASVIGGLLKNKQIEARVKQLRGMEVDAYIAATVAPTEESTRPGAKDVVAALDVPVTNVIERGPFYCAELALDFGGISRKVGLIAQNRAHGSGVWGPEHHELASKMAGHFAARSMPIVTFMDTPGADPYELANSQNQAHSISRLIAELCNVDVPTLGIIIGQGYSGGAIPLAASNLLLSVRTGVFNTIHPKSLANLVRRYNLSWQECAQFVGVSSYELYMQGNIDGVIDYDPGETETIGHLKDAIVQGLTSIEDGTREFINKHPEIFDHYQRNVKRYLNPSDFLSAINASSTLKLRVSPTEYPNVFGAAYRYLRYLGLRKRIKSTTTTQYGRLAEAKIPEGELAQRLHRERRAAFLGWLQDPDKILYEDVLSKAWKSYVDKKAVVGDERGRIAQLIFGEPTRNYQIAKKELCLVTGLHLYNRWKGSAKDNLSALILHMANEDANAYLLHPRDIKDTKGLLDAMSNTDNVFVGYIKSKFSFEGKKLFDAEYIQEKSADFLAGQLIAEFNLILEGGSLNDGEKLAGENLSEFTRKLLDNDEEHPIQLNRRLLEDSLWSYIERKRNQVVHPAEQDRSILDVIFDEDIRYDFVAECQNLITFGVLYDNLISELVSIARQAHESRALPAEFIQQLIDKSINEVSGLDIVAGQDKVEINKRFAVWIKELSNYSRSGVFLKSVEEWIRVVHKDKSDTLFVVVSFFFEKLLPEYYATQDSGKRYEGKIEPVRIGRRKDFWNRLNIAYRDLLFHEQLTREKRSKRTSYESLLNLYVKNFTELNPTLMSANPVDFPTFRPSIEAALKNNIRPSGLITGMGDFTTEKGCYRVGLVMSNVAFQAGSIDNSDCVRFCKLLVECAVQQVPVICFISSGGMQTKEGAAALFTMAVINDRITRFVRDNDLPIIMFGFGDCTGGAQASFVTHPLVQNYYFSGASMPFAGQTVVERNLPYTCMLSNYLSVNPGAMRGLVKHPFSAELDQELRRIDPAIPLPIESVEQVVDRIMSGSLNAAEPMVVQHHISEAELIRPIKRVLVHARGCTAVKLVSRAIHYGYEVVLVQSDPDMDSVPADMVRADPKHSLVCIGGNTSDESYLNALSVLSIAEIEGADALHPGIGFLSEDPNFAKLVRNRAINFIGPKVSSMETMGNKSNAINTTQSIDVPVVPGSYGIVNTSESAAEIAEQVGYPILLKAVHGGGGKGIQVVRRPEQLHGLFHQVTSEAKAAFGNGDVYIEKFVTSLRHIEAQILRDTHGNTLVVGLRDCSVQRNNQKLMEESSSTMLPEKLKKQVYEYAYKIANAVDYIGAGTVEFIYDVPNDAVYFMEMNTRLQVEHPVTEVVTGVDIVKQQFEIASGGSIEGLKVADHGYALEIRVNAEKAVLDADGNVSFAPTPGEITACELPVEPHIQLISMAGPGKVVSPFYDSLIIQIICHGTDRNDTVKKMLAYLNRVKIHGISTNICLIKRILADKVFLDGVYDTGYLPAFLERTDMPALIAEIAEASGTEGIGIDLEMLRIEGSDELKVLSPSTGVFYRTPSPTEPEYVSVGDFIGAEDTLCQLEAMKMFTPVNLNSFSGNDGEVYPADGQFEVTRINIASGQQVNAGDLLFVIKPQQADSQAT</sequence>
<evidence type="ECO:0000256" key="2">
    <source>
        <dbReference type="ARBA" id="ARBA00003761"/>
    </source>
</evidence>
<evidence type="ECO:0000256" key="3">
    <source>
        <dbReference type="ARBA" id="ARBA00022516"/>
    </source>
</evidence>
<dbReference type="Pfam" id="PF02786">
    <property type="entry name" value="CPSase_L_D2"/>
    <property type="match status" value="1"/>
</dbReference>
<reference evidence="17" key="1">
    <citation type="submission" date="2020-05" db="EMBL/GenBank/DDBJ databases">
        <title>Sulfur intermediates as new biogeochemical hubs in an aquatic model microbial ecosystem.</title>
        <authorList>
            <person name="Vigneron A."/>
        </authorList>
    </citation>
    <scope>NUCLEOTIDE SEQUENCE</scope>
    <source>
        <strain evidence="17">Bin.250</strain>
    </source>
</reference>
<evidence type="ECO:0000256" key="12">
    <source>
        <dbReference type="ARBA" id="ARBA00049152"/>
    </source>
</evidence>
<dbReference type="Proteomes" id="UP000754644">
    <property type="component" value="Unassembled WGS sequence"/>
</dbReference>
<evidence type="ECO:0000256" key="4">
    <source>
        <dbReference type="ARBA" id="ARBA00022598"/>
    </source>
</evidence>
<evidence type="ECO:0000256" key="7">
    <source>
        <dbReference type="ARBA" id="ARBA00022840"/>
    </source>
</evidence>
<dbReference type="SUPFAM" id="SSF52096">
    <property type="entry name" value="ClpP/crotonase"/>
    <property type="match status" value="2"/>
</dbReference>
<dbReference type="FunFam" id="3.30.1490.20:FF:000003">
    <property type="entry name" value="acetyl-CoA carboxylase isoform X1"/>
    <property type="match status" value="1"/>
</dbReference>
<dbReference type="Pfam" id="PF03255">
    <property type="entry name" value="ACCA"/>
    <property type="match status" value="1"/>
</dbReference>
<dbReference type="InterPro" id="IPR011053">
    <property type="entry name" value="Single_hybrid_motif"/>
</dbReference>
<evidence type="ECO:0000256" key="11">
    <source>
        <dbReference type="ARBA" id="ARBA00048600"/>
    </source>
</evidence>
<evidence type="ECO:0000256" key="13">
    <source>
        <dbReference type="PROSITE-ProRule" id="PRU00409"/>
    </source>
</evidence>
<evidence type="ECO:0000256" key="6">
    <source>
        <dbReference type="ARBA" id="ARBA00022832"/>
    </source>
</evidence>
<dbReference type="InterPro" id="IPR011761">
    <property type="entry name" value="ATP-grasp"/>
</dbReference>
<evidence type="ECO:0000313" key="17">
    <source>
        <dbReference type="EMBL" id="NQV64118.1"/>
    </source>
</evidence>
<dbReference type="GO" id="GO:0006633">
    <property type="term" value="P:fatty acid biosynthetic process"/>
    <property type="evidence" value="ECO:0007669"/>
    <property type="project" value="UniProtKB-KW"/>
</dbReference>
<keyword evidence="10" id="KW-0092">Biotin</keyword>
<evidence type="ECO:0000313" key="18">
    <source>
        <dbReference type="Proteomes" id="UP000754644"/>
    </source>
</evidence>
<keyword evidence="5 13" id="KW-0547">Nucleotide-binding</keyword>
<dbReference type="Gene3D" id="3.30.1490.20">
    <property type="entry name" value="ATP-grasp fold, A domain"/>
    <property type="match status" value="1"/>
</dbReference>
<keyword evidence="6" id="KW-0276">Fatty acid metabolism</keyword>
<dbReference type="InterPro" id="IPR029045">
    <property type="entry name" value="ClpP/crotonase-like_dom_sf"/>
</dbReference>
<evidence type="ECO:0000259" key="14">
    <source>
        <dbReference type="PROSITE" id="PS50975"/>
    </source>
</evidence>
<dbReference type="InterPro" id="IPR005482">
    <property type="entry name" value="Biotin_COase_C"/>
</dbReference>
<dbReference type="GO" id="GO:0009317">
    <property type="term" value="C:acetyl-CoA carboxylase complex"/>
    <property type="evidence" value="ECO:0007669"/>
    <property type="project" value="InterPro"/>
</dbReference>
<dbReference type="Gene3D" id="3.30.470.20">
    <property type="entry name" value="ATP-grasp fold, B domain"/>
    <property type="match status" value="1"/>
</dbReference>
<feature type="domain" description="Biotin carboxylation" evidence="15">
    <location>
        <begin position="1052"/>
        <end position="1507"/>
    </location>
</feature>
<keyword evidence="8" id="KW-0443">Lipid metabolism</keyword>
<comment type="caution">
    <text evidence="17">The sequence shown here is derived from an EMBL/GenBank/DDBJ whole genome shotgun (WGS) entry which is preliminary data.</text>
</comment>
<dbReference type="GO" id="GO:0005524">
    <property type="term" value="F:ATP binding"/>
    <property type="evidence" value="ECO:0007669"/>
    <property type="project" value="UniProtKB-UniRule"/>
</dbReference>
<keyword evidence="4" id="KW-0436">Ligase</keyword>
<dbReference type="InterPro" id="IPR011054">
    <property type="entry name" value="Rudment_hybrid_motif"/>
</dbReference>
<dbReference type="Pfam" id="PF02785">
    <property type="entry name" value="Biotin_carb_C"/>
    <property type="match status" value="1"/>
</dbReference>
<dbReference type="PRINTS" id="PR01071">
    <property type="entry name" value="ACOABIOTINCC"/>
</dbReference>
<dbReference type="InterPro" id="IPR001095">
    <property type="entry name" value="Acetyl_CoA_COase_a_su"/>
</dbReference>
<dbReference type="SUPFAM" id="SSF51230">
    <property type="entry name" value="Single hybrid motif"/>
    <property type="match status" value="1"/>
</dbReference>
<gene>
    <name evidence="17" type="ORF">HQ497_02030</name>
</gene>
<evidence type="ECO:0000256" key="9">
    <source>
        <dbReference type="ARBA" id="ARBA00023160"/>
    </source>
</evidence>
<keyword evidence="3" id="KW-0444">Lipid biosynthesis</keyword>
<evidence type="ECO:0000256" key="1">
    <source>
        <dbReference type="ARBA" id="ARBA00001953"/>
    </source>
</evidence>
<dbReference type="PROSITE" id="PS50989">
    <property type="entry name" value="COA_CT_CTER"/>
    <property type="match status" value="1"/>
</dbReference>
<feature type="domain" description="ATP-grasp" evidence="14">
    <location>
        <begin position="1178"/>
        <end position="1374"/>
    </location>
</feature>
<dbReference type="GO" id="GO:0004075">
    <property type="term" value="F:biotin carboxylase activity"/>
    <property type="evidence" value="ECO:0007669"/>
    <property type="project" value="UniProtKB-EC"/>
</dbReference>
<dbReference type="InterPro" id="IPR011764">
    <property type="entry name" value="Biotin_carboxylation_dom"/>
</dbReference>
<dbReference type="InterPro" id="IPR011763">
    <property type="entry name" value="COA_CT_C"/>
</dbReference>
<dbReference type="GO" id="GO:0003989">
    <property type="term" value="F:acetyl-CoA carboxylase activity"/>
    <property type="evidence" value="ECO:0007669"/>
    <property type="project" value="InterPro"/>
</dbReference>
<dbReference type="CDD" id="cd06850">
    <property type="entry name" value="biotinyl_domain"/>
    <property type="match status" value="1"/>
</dbReference>
<comment type="cofactor">
    <cofactor evidence="1">
        <name>biotin</name>
        <dbReference type="ChEBI" id="CHEBI:57586"/>
    </cofactor>
</comment>
<comment type="catalytic activity">
    <reaction evidence="12">
        <text>N(6)-carboxybiotinyl-L-lysyl-[protein] + acetyl-CoA = N(6)-biotinyl-L-lysyl-[protein] + malonyl-CoA</text>
        <dbReference type="Rhea" id="RHEA:54728"/>
        <dbReference type="Rhea" id="RHEA-COMP:10505"/>
        <dbReference type="Rhea" id="RHEA-COMP:10506"/>
        <dbReference type="ChEBI" id="CHEBI:57288"/>
        <dbReference type="ChEBI" id="CHEBI:57384"/>
        <dbReference type="ChEBI" id="CHEBI:83144"/>
        <dbReference type="ChEBI" id="CHEBI:83145"/>
        <dbReference type="EC" id="2.1.3.15"/>
    </reaction>
</comment>
<dbReference type="Pfam" id="PF00364">
    <property type="entry name" value="Biotin_lipoyl"/>
    <property type="match status" value="1"/>
</dbReference>
<accession>A0A972VUQ8</accession>
<dbReference type="EMBL" id="JABMOJ010000069">
    <property type="protein sequence ID" value="NQV64118.1"/>
    <property type="molecule type" value="Genomic_DNA"/>
</dbReference>
<dbReference type="PROSITE" id="PS50975">
    <property type="entry name" value="ATP_GRASP"/>
    <property type="match status" value="1"/>
</dbReference>
<comment type="catalytic activity">
    <reaction evidence="11">
        <text>N(6)-biotinyl-L-lysyl-[protein] + hydrogencarbonate + ATP = N(6)-carboxybiotinyl-L-lysyl-[protein] + ADP + phosphate + H(+)</text>
        <dbReference type="Rhea" id="RHEA:13501"/>
        <dbReference type="Rhea" id="RHEA-COMP:10505"/>
        <dbReference type="Rhea" id="RHEA-COMP:10506"/>
        <dbReference type="ChEBI" id="CHEBI:15378"/>
        <dbReference type="ChEBI" id="CHEBI:17544"/>
        <dbReference type="ChEBI" id="CHEBI:30616"/>
        <dbReference type="ChEBI" id="CHEBI:43474"/>
        <dbReference type="ChEBI" id="CHEBI:83144"/>
        <dbReference type="ChEBI" id="CHEBI:83145"/>
        <dbReference type="ChEBI" id="CHEBI:456216"/>
        <dbReference type="EC" id="6.3.4.14"/>
    </reaction>
</comment>
<dbReference type="InterPro" id="IPR001249">
    <property type="entry name" value="AcCoA_biotinCC"/>
</dbReference>
<dbReference type="PANTHER" id="PTHR48095">
    <property type="entry name" value="PYRUVATE CARBOXYLASE SUBUNIT A"/>
    <property type="match status" value="1"/>
</dbReference>
<evidence type="ECO:0000259" key="16">
    <source>
        <dbReference type="PROSITE" id="PS50989"/>
    </source>
</evidence>
<dbReference type="Gene3D" id="2.40.50.100">
    <property type="match status" value="1"/>
</dbReference>
<dbReference type="InterPro" id="IPR016185">
    <property type="entry name" value="PreATP-grasp_dom_sf"/>
</dbReference>
<dbReference type="PANTHER" id="PTHR48095:SF2">
    <property type="entry name" value="BIOTIN CARBOXYLASE, CHLOROPLASTIC"/>
    <property type="match status" value="1"/>
</dbReference>
<protein>
    <submittedName>
        <fullName evidence="17">ATP-grasp domain-containing protein</fullName>
    </submittedName>
</protein>
<dbReference type="PROSITE" id="PS50979">
    <property type="entry name" value="BC"/>
    <property type="match status" value="1"/>
</dbReference>
<evidence type="ECO:0000256" key="5">
    <source>
        <dbReference type="ARBA" id="ARBA00022741"/>
    </source>
</evidence>
<name>A0A972VUQ8_9GAMM</name>
<dbReference type="SMART" id="SM00878">
    <property type="entry name" value="Biotin_carb_C"/>
    <property type="match status" value="1"/>
</dbReference>
<dbReference type="Gene3D" id="3.40.50.20">
    <property type="match status" value="1"/>
</dbReference>
<dbReference type="InterPro" id="IPR013815">
    <property type="entry name" value="ATP_grasp_subdomain_1"/>
</dbReference>
<evidence type="ECO:0000256" key="8">
    <source>
        <dbReference type="ARBA" id="ARBA00023098"/>
    </source>
</evidence>
<evidence type="ECO:0000259" key="15">
    <source>
        <dbReference type="PROSITE" id="PS50979"/>
    </source>
</evidence>
<dbReference type="InterPro" id="IPR051602">
    <property type="entry name" value="ACC_Biotin_Carboxylase"/>
</dbReference>
<dbReference type="SUPFAM" id="SSF56059">
    <property type="entry name" value="Glutathione synthetase ATP-binding domain-like"/>
    <property type="match status" value="1"/>
</dbReference>
<dbReference type="InterPro" id="IPR005481">
    <property type="entry name" value="BC-like_N"/>
</dbReference>
<dbReference type="PROSITE" id="PS00867">
    <property type="entry name" value="CPSASE_2"/>
    <property type="match status" value="1"/>
</dbReference>
<keyword evidence="9" id="KW-0275">Fatty acid biosynthesis</keyword>
<comment type="function">
    <text evidence="2">This protein is a component of the acetyl coenzyme A carboxylase complex; first, biotin carboxylase catalyzes the carboxylation of the carrier protein and then the transcarboxylase transfers the carboxyl group to form malonyl-CoA.</text>
</comment>